<name>A0A1D3L6S9_PLABE</name>
<proteinExistence type="predicted"/>
<sequence length="80" mass="8416">CKKVHPKSPKENTKKSGGDIVTTNTEQGGSGSGSSFLNGIIDDISSHPKKVGIISIQIDDQSAYNNTWPSQSTVKNGVSN</sequence>
<reference evidence="2 3" key="1">
    <citation type="submission" date="2016-08" db="EMBL/GenBank/DDBJ databases">
        <authorList>
            <consortium name="Pathogen Informatics"/>
        </authorList>
    </citation>
    <scope>NUCLEOTIDE SEQUENCE [LARGE SCALE GENOMIC DNA]</scope>
    <source>
        <strain evidence="2 3">SP11 RLL</strain>
    </source>
</reference>
<dbReference type="AlphaFoldDB" id="A0A1D3L6S9"/>
<protein>
    <submittedName>
        <fullName evidence="2">Uncharacterized protein</fullName>
    </submittedName>
</protein>
<feature type="non-terminal residue" evidence="2">
    <location>
        <position position="1"/>
    </location>
</feature>
<evidence type="ECO:0000313" key="2">
    <source>
        <dbReference type="EMBL" id="SCL82613.1"/>
    </source>
</evidence>
<evidence type="ECO:0000313" key="3">
    <source>
        <dbReference type="Proteomes" id="UP000219974"/>
    </source>
</evidence>
<dbReference type="EMBL" id="FMIH01000110">
    <property type="protein sequence ID" value="SCL82613.1"/>
    <property type="molecule type" value="Genomic_DNA"/>
</dbReference>
<dbReference type="Proteomes" id="UP000219974">
    <property type="component" value="Unassembled WGS sequence"/>
</dbReference>
<evidence type="ECO:0000256" key="1">
    <source>
        <dbReference type="SAM" id="MobiDB-lite"/>
    </source>
</evidence>
<organism evidence="2 3">
    <name type="scientific">Plasmodium berghei</name>
    <dbReference type="NCBI Taxonomy" id="5821"/>
    <lineage>
        <taxon>Eukaryota</taxon>
        <taxon>Sar</taxon>
        <taxon>Alveolata</taxon>
        <taxon>Apicomplexa</taxon>
        <taxon>Aconoidasida</taxon>
        <taxon>Haemosporida</taxon>
        <taxon>Plasmodiidae</taxon>
        <taxon>Plasmodium</taxon>
        <taxon>Plasmodium (Vinckeia)</taxon>
    </lineage>
</organism>
<feature type="compositionally biased region" description="Basic and acidic residues" evidence="1">
    <location>
        <begin position="8"/>
        <end position="17"/>
    </location>
</feature>
<gene>
    <name evidence="2" type="ORF">PBSP11RLL_000502400</name>
</gene>
<feature type="region of interest" description="Disordered" evidence="1">
    <location>
        <begin position="1"/>
        <end position="38"/>
    </location>
</feature>
<accession>A0A1D3L6S9</accession>